<protein>
    <recommendedName>
        <fullName evidence="1">MATH domain-containing protein</fullName>
    </recommendedName>
</protein>
<dbReference type="EMBL" id="VVIM01000005">
    <property type="protein sequence ID" value="KAB0799350.1"/>
    <property type="molecule type" value="Genomic_DNA"/>
</dbReference>
<evidence type="ECO:0000313" key="3">
    <source>
        <dbReference type="Proteomes" id="UP000327044"/>
    </source>
</evidence>
<dbReference type="AlphaFoldDB" id="A0A5N4APT6"/>
<evidence type="ECO:0000259" key="1">
    <source>
        <dbReference type="PROSITE" id="PS50144"/>
    </source>
</evidence>
<sequence length="495" mass="57261">MDKPRPFMCYFCNKTIENDTEFGHISTCGSVLEPCANKCGSYVPRNMRGKHLRECKNKMSKSTSRLNRLSIGNDNYDTNANDSRSAYNNTATMPRIANGANIDLIELKYKIHGLEQFCNQLSQTILMTKSQHQDANQKSENSKMHLKMAFDKLQYQVKIVLEWKRGLELQMEKLNRDVDLFSKFQRETLSKLENFRSLHDSSQKIDTNIKLMQVNFHKEHLNNQELINRLQQDLNEFKDYFAQENAVIGALWNDSRIEADKLKTELNAASKTLEENKSKNTSIVFDLRAVSQISSETADKLDIQDRSLGVIQKEVAQLKLNLDALDTESNVHGTVNFPGQLLWKISKFSEKMENAKENDTMLRSPIFYTQHYGYKVRLQVFLNGIKKWKGRHLIACLHVLKGDYDLLLKWPCCIEGTLILRDLYNPVNPTNFSKYICAKRYAGDEDNEEPQESSTQYIFVPHTTLLKQNFIKEDTLFIEIKTFPSSSKKSDETEL</sequence>
<dbReference type="SUPFAM" id="SSF49599">
    <property type="entry name" value="TRAF domain-like"/>
    <property type="match status" value="1"/>
</dbReference>
<dbReference type="Gene3D" id="2.60.210.10">
    <property type="entry name" value="Apoptosis, Tumor Necrosis Factor Receptor Associated Protein 2, Chain A"/>
    <property type="match status" value="1"/>
</dbReference>
<accession>A0A5N4APT6</accession>
<dbReference type="FunCoup" id="A0A5N4APT6">
    <property type="interactions" value="27"/>
</dbReference>
<dbReference type="PANTHER" id="PTHR10131">
    <property type="entry name" value="TNF RECEPTOR ASSOCIATED FACTOR"/>
    <property type="match status" value="1"/>
</dbReference>
<feature type="domain" description="MATH" evidence="1">
    <location>
        <begin position="338"/>
        <end position="482"/>
    </location>
</feature>
<comment type="caution">
    <text evidence="2">The sequence shown here is derived from an EMBL/GenBank/DDBJ whole genome shotgun (WGS) entry which is preliminary data.</text>
</comment>
<proteinExistence type="predicted"/>
<keyword evidence="3" id="KW-1185">Reference proteome</keyword>
<evidence type="ECO:0000313" key="2">
    <source>
        <dbReference type="EMBL" id="KAB0799350.1"/>
    </source>
</evidence>
<dbReference type="Pfam" id="PF22486">
    <property type="entry name" value="MATH_2"/>
    <property type="match status" value="1"/>
</dbReference>
<reference evidence="2 3" key="1">
    <citation type="journal article" date="2018" name="Elife">
        <title>Firefly genomes illuminate parallel origins of bioluminescence in beetles.</title>
        <authorList>
            <person name="Fallon T.R."/>
            <person name="Lower S.E."/>
            <person name="Chang C.H."/>
            <person name="Bessho-Uehara M."/>
            <person name="Martin G.J."/>
            <person name="Bewick A.J."/>
            <person name="Behringer M."/>
            <person name="Debat H.J."/>
            <person name="Wong I."/>
            <person name="Day J.C."/>
            <person name="Suvorov A."/>
            <person name="Silva C.J."/>
            <person name="Stanger-Hall K.F."/>
            <person name="Hall D.W."/>
            <person name="Schmitz R.J."/>
            <person name="Nelson D.R."/>
            <person name="Lewis S.M."/>
            <person name="Shigenobu S."/>
            <person name="Bybee S.M."/>
            <person name="Larracuente A.M."/>
            <person name="Oba Y."/>
            <person name="Weng J.K."/>
        </authorList>
    </citation>
    <scope>NUCLEOTIDE SEQUENCE [LARGE SCALE GENOMIC DNA]</scope>
    <source>
        <strain evidence="2">1611_PpyrPB1</strain>
        <tissue evidence="2">Whole body</tissue>
    </source>
</reference>
<dbReference type="PANTHER" id="PTHR10131:SF138">
    <property type="entry name" value="RE66324P"/>
    <property type="match status" value="1"/>
</dbReference>
<dbReference type="Gene3D" id="3.30.40.10">
    <property type="entry name" value="Zinc/RING finger domain, C3HC4 (zinc finger)"/>
    <property type="match status" value="1"/>
</dbReference>
<name>A0A5N4APT6_PHOPY</name>
<dbReference type="InterPro" id="IPR013083">
    <property type="entry name" value="Znf_RING/FYVE/PHD"/>
</dbReference>
<dbReference type="InterPro" id="IPR002083">
    <property type="entry name" value="MATH/TRAF_dom"/>
</dbReference>
<dbReference type="OrthoDB" id="1737200at2759"/>
<dbReference type="InParanoid" id="A0A5N4APT6"/>
<gene>
    <name evidence="2" type="ORF">PPYR_07230</name>
</gene>
<dbReference type="Proteomes" id="UP000327044">
    <property type="component" value="Unassembled WGS sequence"/>
</dbReference>
<dbReference type="PROSITE" id="PS50144">
    <property type="entry name" value="MATH"/>
    <property type="match status" value="1"/>
</dbReference>
<organism evidence="2 3">
    <name type="scientific">Photinus pyralis</name>
    <name type="common">Common eastern firefly</name>
    <name type="synonym">Lampyris pyralis</name>
    <dbReference type="NCBI Taxonomy" id="7054"/>
    <lineage>
        <taxon>Eukaryota</taxon>
        <taxon>Metazoa</taxon>
        <taxon>Ecdysozoa</taxon>
        <taxon>Arthropoda</taxon>
        <taxon>Hexapoda</taxon>
        <taxon>Insecta</taxon>
        <taxon>Pterygota</taxon>
        <taxon>Neoptera</taxon>
        <taxon>Endopterygota</taxon>
        <taxon>Coleoptera</taxon>
        <taxon>Polyphaga</taxon>
        <taxon>Elateriformia</taxon>
        <taxon>Elateroidea</taxon>
        <taxon>Lampyridae</taxon>
        <taxon>Lampyrinae</taxon>
        <taxon>Photinus</taxon>
    </lineage>
</organism>
<dbReference type="InterPro" id="IPR008974">
    <property type="entry name" value="TRAF-like"/>
</dbReference>